<dbReference type="KEGG" id="tvd:SG34_023935"/>
<organism evidence="1 3">
    <name type="scientific">Thalassomonas viridans</name>
    <dbReference type="NCBI Taxonomy" id="137584"/>
    <lineage>
        <taxon>Bacteria</taxon>
        <taxon>Pseudomonadati</taxon>
        <taxon>Pseudomonadota</taxon>
        <taxon>Gammaproteobacteria</taxon>
        <taxon>Alteromonadales</taxon>
        <taxon>Colwelliaceae</taxon>
        <taxon>Thalassomonas</taxon>
    </lineage>
</organism>
<dbReference type="AlphaFoldDB" id="A0AAE9Z179"/>
<reference evidence="1 3" key="3">
    <citation type="journal article" date="2022" name="Mar. Drugs">
        <title>Bioassay-Guided Fractionation Leads to the Detection of Cholic Acid Generated by the Rare Thalassomonas sp.</title>
        <authorList>
            <person name="Pheiffer F."/>
            <person name="Schneider Y.K."/>
            <person name="Hansen E.H."/>
            <person name="Andersen J.H."/>
            <person name="Isaksson J."/>
            <person name="Busche T."/>
            <person name="R C."/>
            <person name="Kalinowski J."/>
            <person name="Zyl L.V."/>
            <person name="Trindade M."/>
        </authorList>
    </citation>
    <scope>NUCLEOTIDE SEQUENCE [LARGE SCALE GENOMIC DNA]</scope>
    <source>
        <strain evidence="1 3">XOM25</strain>
    </source>
</reference>
<reference evidence="1 3" key="1">
    <citation type="journal article" date="2015" name="Genome Announc.">
        <title>Draft Genome Sequences of Marine Isolates of Thalassomonas viridans and Thalassomonas actiniarum.</title>
        <authorList>
            <person name="Olonade I."/>
            <person name="van Zyl L.J."/>
            <person name="Trindade M."/>
        </authorList>
    </citation>
    <scope>NUCLEOTIDE SEQUENCE [LARGE SCALE GENOMIC DNA]</scope>
    <source>
        <strain evidence="1 3">XOM25</strain>
    </source>
</reference>
<accession>A0AAE9Z179</accession>
<evidence type="ECO:0000313" key="2">
    <source>
        <dbReference type="EMBL" id="WDE06670.1"/>
    </source>
</evidence>
<keyword evidence="3" id="KW-1185">Reference proteome</keyword>
<gene>
    <name evidence="2" type="ORF">SG34_007120</name>
    <name evidence="1" type="ORF">SG34_023935</name>
</gene>
<evidence type="ECO:0000313" key="3">
    <source>
        <dbReference type="Proteomes" id="UP000032352"/>
    </source>
</evidence>
<protein>
    <submittedName>
        <fullName evidence="1">IS66 family insertion sequence element accessory protein TnpB</fullName>
    </submittedName>
</protein>
<dbReference type="RefSeq" id="WP_044842525.1">
    <property type="nucleotide sequence ID" value="NZ_CP059733.1"/>
</dbReference>
<proteinExistence type="predicted"/>
<dbReference type="EMBL" id="CP059733">
    <property type="protein sequence ID" value="WDE04357.1"/>
    <property type="molecule type" value="Genomic_DNA"/>
</dbReference>
<name>A0AAE9Z179_9GAMM</name>
<dbReference type="KEGG" id="tvd:SG34_007120"/>
<dbReference type="EMBL" id="CP059733">
    <property type="protein sequence ID" value="WDE06670.1"/>
    <property type="molecule type" value="Genomic_DNA"/>
</dbReference>
<dbReference type="NCBIfam" id="NF047593">
    <property type="entry name" value="IS66_ISAeme5_TnpA"/>
    <property type="match status" value="1"/>
</dbReference>
<reference evidence="1" key="2">
    <citation type="submission" date="2020-07" db="EMBL/GenBank/DDBJ databases">
        <authorList>
            <person name="van Zyl L.J."/>
            <person name="Busche T."/>
            <person name="Ruckert C."/>
            <person name="Kalinowski J."/>
            <person name="Trindade M.I."/>
        </authorList>
    </citation>
    <scope>NUCLEOTIDE SEQUENCE</scope>
    <source>
        <strain evidence="1">XOM25</strain>
    </source>
</reference>
<dbReference type="Proteomes" id="UP000032352">
    <property type="component" value="Chromosome"/>
</dbReference>
<sequence>MRTYRNPAQWRTLIEAQAESGLTITQYCQQQGCSTNAFYAQRAKLFGKQAQDSKLIKATLTQQVEVSCQELNRVTLTVGNITLSLPGSTPPAYVIEVIRGLA</sequence>
<evidence type="ECO:0000313" key="1">
    <source>
        <dbReference type="EMBL" id="WDE04357.1"/>
    </source>
</evidence>